<dbReference type="GO" id="GO:1990481">
    <property type="term" value="P:mRNA pseudouridine synthesis"/>
    <property type="evidence" value="ECO:0007669"/>
    <property type="project" value="TreeGrafter"/>
</dbReference>
<dbReference type="GO" id="GO:0000495">
    <property type="term" value="P:box H/ACA sno(s)RNA 3'-end processing"/>
    <property type="evidence" value="ECO:0007669"/>
    <property type="project" value="TreeGrafter"/>
</dbReference>
<dbReference type="GO" id="GO:0003723">
    <property type="term" value="F:RNA binding"/>
    <property type="evidence" value="ECO:0007669"/>
    <property type="project" value="InterPro"/>
</dbReference>
<comment type="function">
    <text evidence="3 5">Could be responsible for synthesis of pseudouridine from uracil-55 in the psi GC loop of transfer RNAs.</text>
</comment>
<feature type="active site" description="Nucleophile" evidence="5">
    <location>
        <position position="77"/>
    </location>
</feature>
<dbReference type="GO" id="GO:0160148">
    <property type="term" value="F:tRNA pseudouridine(55) synthase activity"/>
    <property type="evidence" value="ECO:0007669"/>
    <property type="project" value="UniProtKB-EC"/>
</dbReference>
<dbReference type="InterPro" id="IPR015947">
    <property type="entry name" value="PUA-like_sf"/>
</dbReference>
<dbReference type="InterPro" id="IPR032819">
    <property type="entry name" value="TruB_C"/>
</dbReference>
<keyword evidence="1 5" id="KW-0819">tRNA processing</keyword>
<evidence type="ECO:0000259" key="7">
    <source>
        <dbReference type="SMART" id="SM01136"/>
    </source>
</evidence>
<protein>
    <recommendedName>
        <fullName evidence="5">Probable tRNA pseudouridine synthase B</fullName>
        <ecNumber evidence="5">5.4.99.25</ecNumber>
    </recommendedName>
    <alternativeName>
        <fullName evidence="5">tRNA pseudouridine(55) synthase</fullName>
        <shortName evidence="5">Psi55 synthase</shortName>
    </alternativeName>
    <alternativeName>
        <fullName evidence="5">tRNA pseudouridylate synthase</fullName>
    </alternativeName>
    <alternativeName>
        <fullName evidence="5">tRNA-uridine isomerase</fullName>
    </alternativeName>
</protein>
<dbReference type="HAMAP" id="MF_01081">
    <property type="entry name" value="TruB_arch"/>
    <property type="match status" value="1"/>
</dbReference>
<dbReference type="SMART" id="SM00359">
    <property type="entry name" value="PUA"/>
    <property type="match status" value="1"/>
</dbReference>
<evidence type="ECO:0000259" key="6">
    <source>
        <dbReference type="SMART" id="SM00359"/>
    </source>
</evidence>
<dbReference type="AlphaFoldDB" id="A0A7C3UCC8"/>
<dbReference type="PANTHER" id="PTHR23127">
    <property type="entry name" value="CENTROMERE/MICROTUBULE BINDING PROTEIN CBF5"/>
    <property type="match status" value="1"/>
</dbReference>
<evidence type="ECO:0000256" key="4">
    <source>
        <dbReference type="ARBA" id="ARBA00060775"/>
    </source>
</evidence>
<gene>
    <name evidence="5" type="primary">truB</name>
    <name evidence="10" type="ORF">ENL48_02620</name>
    <name evidence="9" type="ORF">ENT89_05115</name>
    <name evidence="8" type="ORF">ENX77_05575</name>
</gene>
<dbReference type="InterPro" id="IPR012960">
    <property type="entry name" value="Dyskerin-like"/>
</dbReference>
<evidence type="ECO:0000256" key="2">
    <source>
        <dbReference type="ARBA" id="ARBA00023235"/>
    </source>
</evidence>
<dbReference type="FunFam" id="3.30.2350.10:FF:000001">
    <property type="entry name" value="H/ACA ribonucleoprotein complex subunit CBF5"/>
    <property type="match status" value="1"/>
</dbReference>
<comment type="catalytic activity">
    <reaction evidence="5">
        <text>uridine(55) in tRNA = pseudouridine(55) in tRNA</text>
        <dbReference type="Rhea" id="RHEA:42532"/>
        <dbReference type="Rhea" id="RHEA-COMP:10101"/>
        <dbReference type="Rhea" id="RHEA-COMP:10102"/>
        <dbReference type="ChEBI" id="CHEBI:65314"/>
        <dbReference type="ChEBI" id="CHEBI:65315"/>
        <dbReference type="EC" id="5.4.99.25"/>
    </reaction>
</comment>
<dbReference type="Pfam" id="PF16198">
    <property type="entry name" value="TruB_C_2"/>
    <property type="match status" value="1"/>
</dbReference>
<dbReference type="GO" id="GO:0031119">
    <property type="term" value="P:tRNA pseudouridine synthesis"/>
    <property type="evidence" value="ECO:0007669"/>
    <property type="project" value="UniProtKB-UniRule"/>
</dbReference>
<name>A0A7C3UCC8_9EURY</name>
<evidence type="ECO:0000256" key="5">
    <source>
        <dbReference type="HAMAP-Rule" id="MF_01081"/>
    </source>
</evidence>
<reference evidence="8" key="1">
    <citation type="journal article" date="2020" name="mSystems">
        <title>Genome- and Community-Level Interaction Insights into Carbon Utilization and Element Cycling Functions of Hydrothermarchaeota in Hydrothermal Sediment.</title>
        <authorList>
            <person name="Zhou Z."/>
            <person name="Liu Y."/>
            <person name="Xu W."/>
            <person name="Pan J."/>
            <person name="Luo Z.H."/>
            <person name="Li M."/>
        </authorList>
    </citation>
    <scope>NUCLEOTIDE SEQUENCE [LARGE SCALE GENOMIC DNA]</scope>
    <source>
        <strain evidence="10">SpSt-10</strain>
        <strain evidence="9">SpSt-62</strain>
        <strain evidence="8">SpSt-97</strain>
    </source>
</reference>
<dbReference type="PROSITE" id="PS50890">
    <property type="entry name" value="PUA"/>
    <property type="match status" value="1"/>
</dbReference>
<dbReference type="NCBIfam" id="TIGR00425">
    <property type="entry name" value="CBF5"/>
    <property type="match status" value="1"/>
</dbReference>
<dbReference type="Pfam" id="PF08068">
    <property type="entry name" value="DKCLD"/>
    <property type="match status" value="1"/>
</dbReference>
<organism evidence="8">
    <name type="scientific">Geoglobus ahangari</name>
    <dbReference type="NCBI Taxonomy" id="113653"/>
    <lineage>
        <taxon>Archaea</taxon>
        <taxon>Methanobacteriati</taxon>
        <taxon>Methanobacteriota</taxon>
        <taxon>Archaeoglobi</taxon>
        <taxon>Archaeoglobales</taxon>
        <taxon>Archaeoglobaceae</taxon>
        <taxon>Geoglobus</taxon>
    </lineage>
</organism>
<dbReference type="EMBL" id="DTPI01000031">
    <property type="protein sequence ID" value="HGE66570.1"/>
    <property type="molecule type" value="Genomic_DNA"/>
</dbReference>
<dbReference type="PANTHER" id="PTHR23127:SF0">
    <property type="entry name" value="H_ACA RIBONUCLEOPROTEIN COMPLEX SUBUNIT DKC1"/>
    <property type="match status" value="1"/>
</dbReference>
<dbReference type="InterPro" id="IPR026326">
    <property type="entry name" value="TruB_arch"/>
</dbReference>
<feature type="domain" description="PUA" evidence="6">
    <location>
        <begin position="245"/>
        <end position="319"/>
    </location>
</feature>
<comment type="similarity">
    <text evidence="4 5">Belongs to the pseudouridine synthase TruB family. Type 2 subfamily.</text>
</comment>
<dbReference type="EMBL" id="DTAK01000038">
    <property type="protein sequence ID" value="HGU59537.1"/>
    <property type="molecule type" value="Genomic_DNA"/>
</dbReference>
<dbReference type="Gene3D" id="3.30.2350.10">
    <property type="entry name" value="Pseudouridine synthase"/>
    <property type="match status" value="1"/>
</dbReference>
<dbReference type="EMBL" id="DRUC01000044">
    <property type="protein sequence ID" value="HHF48106.1"/>
    <property type="molecule type" value="Genomic_DNA"/>
</dbReference>
<evidence type="ECO:0000256" key="3">
    <source>
        <dbReference type="ARBA" id="ARBA00060072"/>
    </source>
</evidence>
<dbReference type="Pfam" id="PF01509">
    <property type="entry name" value="TruB_N"/>
    <property type="match status" value="1"/>
</dbReference>
<accession>A0A7C3UCC8</accession>
<feature type="domain" description="Dyskerin-like" evidence="7">
    <location>
        <begin position="1"/>
        <end position="58"/>
    </location>
</feature>
<evidence type="ECO:0000313" key="10">
    <source>
        <dbReference type="EMBL" id="HHF48106.1"/>
    </source>
</evidence>
<comment type="caution">
    <text evidence="8">The sequence shown here is derived from an EMBL/GenBank/DDBJ whole genome shotgun (WGS) entry which is preliminary data.</text>
</comment>
<dbReference type="CDD" id="cd21148">
    <property type="entry name" value="PUA_Cbf5"/>
    <property type="match status" value="1"/>
</dbReference>
<keyword evidence="2 5" id="KW-0413">Isomerase</keyword>
<dbReference type="InterPro" id="IPR036974">
    <property type="entry name" value="PUA_sf"/>
</dbReference>
<dbReference type="InterPro" id="IPR002478">
    <property type="entry name" value="PUA"/>
</dbReference>
<dbReference type="GO" id="GO:0031120">
    <property type="term" value="P:snRNA pseudouridine synthesis"/>
    <property type="evidence" value="ECO:0007669"/>
    <property type="project" value="TreeGrafter"/>
</dbReference>
<dbReference type="InterPro" id="IPR002501">
    <property type="entry name" value="PsdUridine_synth_N"/>
</dbReference>
<dbReference type="GO" id="GO:0031118">
    <property type="term" value="P:rRNA pseudouridine synthesis"/>
    <property type="evidence" value="ECO:0007669"/>
    <property type="project" value="TreeGrafter"/>
</dbReference>
<evidence type="ECO:0000313" key="8">
    <source>
        <dbReference type="EMBL" id="HGE66570.1"/>
    </source>
</evidence>
<evidence type="ECO:0000313" key="9">
    <source>
        <dbReference type="EMBL" id="HGU59537.1"/>
    </source>
</evidence>
<dbReference type="SUPFAM" id="SSF88697">
    <property type="entry name" value="PUA domain-like"/>
    <property type="match status" value="1"/>
</dbReference>
<dbReference type="NCBIfam" id="NF003280">
    <property type="entry name" value="PRK04270.1"/>
    <property type="match status" value="1"/>
</dbReference>
<sequence length="335" mass="38784">MRREIIKKKNFEDIFLTKEEGYPSEYGTYPYNREMGEYIKKGMVCIDKPMGPSSHEVVVWVRKILEVNKTGHTGTLDPRVTGVLPIMIEHTTKLVKYLQESDKEYIALMHLHGDVKKDRIEKVMEEFVGKIYQRPPLKSAVKKRLRIREIKEIEILEIDGRNILFRVACEAGTYIRKLCVDIGEVLGVGAHMQELRRIRTGEFDESKAFTLHDLLDAYIFWKEEGEEKYLRKIIMPMEEVAKSMKKIIIKDTAVDAICHGAPLTATGIHYIEKTIKRGDIIALFTLKSELVAIARSHMDAEEILKAKRGIVAETLRVIMERGTYPSYWRRGKEKD</sequence>
<evidence type="ECO:0000256" key="1">
    <source>
        <dbReference type="ARBA" id="ARBA00022694"/>
    </source>
</evidence>
<dbReference type="InterPro" id="IPR020103">
    <property type="entry name" value="PsdUridine_synth_cat_dom_sf"/>
</dbReference>
<dbReference type="Pfam" id="PF01472">
    <property type="entry name" value="PUA"/>
    <property type="match status" value="1"/>
</dbReference>
<dbReference type="InterPro" id="IPR004802">
    <property type="entry name" value="tRNA_PsdUridine_synth_B_fam"/>
</dbReference>
<dbReference type="Gene3D" id="2.30.130.10">
    <property type="entry name" value="PUA domain"/>
    <property type="match status" value="1"/>
</dbReference>
<dbReference type="EC" id="5.4.99.25" evidence="5"/>
<proteinExistence type="inferred from homology"/>
<dbReference type="SUPFAM" id="SSF55120">
    <property type="entry name" value="Pseudouridine synthase"/>
    <property type="match status" value="1"/>
</dbReference>
<dbReference type="SMART" id="SM01136">
    <property type="entry name" value="DKCLD"/>
    <property type="match status" value="1"/>
</dbReference>